<gene>
    <name evidence="8" type="ORF">BJ322DRAFT_1107059</name>
</gene>
<dbReference type="InterPro" id="IPR028941">
    <property type="entry name" value="WHIM2_dom"/>
</dbReference>
<name>A0A9P6L7R4_9AGAM</name>
<keyword evidence="3 4" id="KW-0539">Nucleus</keyword>
<accession>A0A9P6L7R4</accession>
<dbReference type="GO" id="GO:0000781">
    <property type="term" value="C:chromosome, telomeric region"/>
    <property type="evidence" value="ECO:0007669"/>
    <property type="project" value="GOC"/>
</dbReference>
<sequence length="899" mass="101587">MPTCRRKRVVLTEPSPTLLEALKKDPSRDVFYLERTGELFETYDTYASRMSFYRQKQFQCEVTGKSGLNYFEALDSEELEARTMHSRFPEPLKAPILKAVQWQVIGRLDHLIEAVYERFKDRYFLDERVFVDIQGERYYARVMQVFPPRSSLVASTSSPSSSKPDEEDQIHKLASDLKLPVKDANSRDDPQKYLYKIQIHEDTKEKAAAAVSNDKLDAEKSKWSGSLMEVQCSSMSRDRLTFSKSILRRFIRDCVDRDAAVASPWVVKKFIADKYGVGSIMPDETRKGVENLKKGEMEKRKKAWEEKEGPNAKKQKKEPEPVKLKELAKPPPPPPEKKKKKPLRYPAEDMDVMLPERDKKAGAKVQRPVPSKELPFSEIPGAFESFLMAWNYLNVYGVPLHLSTFTLDEFEAAIRHNANDQPCALIAEIHATLIYNLRTISFTRETAISCLLDASADPVLCVNPEDLVNAMSEVGNNWERVPLRAAEGREGWEVALVGCLSDLASPEAFPLYQHVLTCLLWEPVRFKEPSTSTHWQDCVQRGNPSERYWLMPVEYKIALLSFMCGLSISSKAIHLHMESCEEQLTALRKEKIEINRAKKQTVEEIANLTEGQKKDVKDTSNGTASTANGNGSTIDQDVEMQDSSDLSDGGLDSGATSEAGSAAGGSTKRPALRGQSLRRKAQAKSREISRSNAASTRKAAADLRKLEEEVNKSDRRLEAIEREFRKLLGCIRAKPMGKDRFHNRIWWFDGLGSGTLVASGGGTVWSTGRVFIQGPSELDQDLLDKREAEDGDVKKRRLEEEGPEGILGVDEWAVYSEPEQVEELLAWLNTKGIRENALKNNMTKWMAHITSGVRKRVTDMNAPQKVPEARRSSRSKGAQDANREPYMSWTNRRATNNAP</sequence>
<dbReference type="GO" id="GO:0005634">
    <property type="term" value="C:nucleus"/>
    <property type="evidence" value="ECO:0007669"/>
    <property type="project" value="UniProtKB-SubCell"/>
</dbReference>
<organism evidence="8 9">
    <name type="scientific">Thelephora terrestris</name>
    <dbReference type="NCBI Taxonomy" id="56493"/>
    <lineage>
        <taxon>Eukaryota</taxon>
        <taxon>Fungi</taxon>
        <taxon>Dikarya</taxon>
        <taxon>Basidiomycota</taxon>
        <taxon>Agaricomycotina</taxon>
        <taxon>Agaricomycetes</taxon>
        <taxon>Thelephorales</taxon>
        <taxon>Thelephoraceae</taxon>
        <taxon>Thelephora</taxon>
    </lineage>
</organism>
<evidence type="ECO:0000313" key="8">
    <source>
        <dbReference type="EMBL" id="KAF9786973.1"/>
    </source>
</evidence>
<evidence type="ECO:0000256" key="4">
    <source>
        <dbReference type="PROSITE-ProRule" id="PRU00475"/>
    </source>
</evidence>
<dbReference type="PROSITE" id="PS50827">
    <property type="entry name" value="DDT"/>
    <property type="match status" value="1"/>
</dbReference>
<dbReference type="PROSITE" id="PS51136">
    <property type="entry name" value="WAC"/>
    <property type="match status" value="1"/>
</dbReference>
<dbReference type="PANTHER" id="PTHR32075:SF6">
    <property type="entry name" value="ISWI CHROMATIN-REMODELING COMPLEX SUBUNIT YPL216W-RELATED"/>
    <property type="match status" value="1"/>
</dbReference>
<feature type="domain" description="DDT" evidence="6">
    <location>
        <begin position="380"/>
        <end position="443"/>
    </location>
</feature>
<dbReference type="SMART" id="SM00571">
    <property type="entry name" value="DDT"/>
    <property type="match status" value="1"/>
</dbReference>
<dbReference type="Pfam" id="PF15613">
    <property type="entry name" value="WSD"/>
    <property type="match status" value="1"/>
</dbReference>
<dbReference type="InterPro" id="IPR018501">
    <property type="entry name" value="DDT_dom"/>
</dbReference>
<evidence type="ECO:0000256" key="5">
    <source>
        <dbReference type="SAM" id="MobiDB-lite"/>
    </source>
</evidence>
<feature type="compositionally biased region" description="Low complexity" evidence="5">
    <location>
        <begin position="643"/>
        <end position="667"/>
    </location>
</feature>
<evidence type="ECO:0000256" key="1">
    <source>
        <dbReference type="ARBA" id="ARBA00004123"/>
    </source>
</evidence>
<dbReference type="Pfam" id="PF02791">
    <property type="entry name" value="DDT"/>
    <property type="match status" value="1"/>
</dbReference>
<feature type="compositionally biased region" description="Polar residues" evidence="5">
    <location>
        <begin position="619"/>
        <end position="635"/>
    </location>
</feature>
<dbReference type="OrthoDB" id="332390at2759"/>
<dbReference type="PANTHER" id="PTHR32075">
    <property type="entry name" value="ISWI CHROMATIN-REMODELING COMPLEX SUBUNIT YPL216W-RELATED"/>
    <property type="match status" value="1"/>
</dbReference>
<evidence type="ECO:0000313" key="9">
    <source>
        <dbReference type="Proteomes" id="UP000736335"/>
    </source>
</evidence>
<evidence type="ECO:0000256" key="3">
    <source>
        <dbReference type="ARBA" id="ARBA00023242"/>
    </source>
</evidence>
<evidence type="ECO:0000256" key="2">
    <source>
        <dbReference type="ARBA" id="ARBA00023054"/>
    </source>
</evidence>
<reference evidence="8" key="2">
    <citation type="submission" date="2020-11" db="EMBL/GenBank/DDBJ databases">
        <authorList>
            <consortium name="DOE Joint Genome Institute"/>
            <person name="Kuo A."/>
            <person name="Miyauchi S."/>
            <person name="Kiss E."/>
            <person name="Drula E."/>
            <person name="Kohler A."/>
            <person name="Sanchez-Garcia M."/>
            <person name="Andreopoulos B."/>
            <person name="Barry K.W."/>
            <person name="Bonito G."/>
            <person name="Buee M."/>
            <person name="Carver A."/>
            <person name="Chen C."/>
            <person name="Cichocki N."/>
            <person name="Clum A."/>
            <person name="Culley D."/>
            <person name="Crous P.W."/>
            <person name="Fauchery L."/>
            <person name="Girlanda M."/>
            <person name="Hayes R."/>
            <person name="Keri Z."/>
            <person name="Labutti K."/>
            <person name="Lipzen A."/>
            <person name="Lombard V."/>
            <person name="Magnuson J."/>
            <person name="Maillard F."/>
            <person name="Morin E."/>
            <person name="Murat C."/>
            <person name="Nolan M."/>
            <person name="Ohm R."/>
            <person name="Pangilinan J."/>
            <person name="Pereira M."/>
            <person name="Perotto S."/>
            <person name="Peter M."/>
            <person name="Riley R."/>
            <person name="Sitrit Y."/>
            <person name="Stielow B."/>
            <person name="Szollosi G."/>
            <person name="Zifcakova L."/>
            <person name="Stursova M."/>
            <person name="Spatafora J.W."/>
            <person name="Tedersoo L."/>
            <person name="Vaario L.-M."/>
            <person name="Yamada A."/>
            <person name="Yan M."/>
            <person name="Wang P."/>
            <person name="Xu J."/>
            <person name="Bruns T."/>
            <person name="Baldrian P."/>
            <person name="Vilgalys R."/>
            <person name="Henrissat B."/>
            <person name="Grigoriev I.V."/>
            <person name="Hibbett D."/>
            <person name="Nagy L.G."/>
            <person name="Martin F.M."/>
        </authorList>
    </citation>
    <scope>NUCLEOTIDE SEQUENCE</scope>
    <source>
        <strain evidence="8">UH-Tt-Lm1</strain>
    </source>
</reference>
<evidence type="ECO:0000259" key="7">
    <source>
        <dbReference type="PROSITE" id="PS51136"/>
    </source>
</evidence>
<feature type="region of interest" description="Disordered" evidence="5">
    <location>
        <begin position="855"/>
        <end position="899"/>
    </location>
</feature>
<dbReference type="Proteomes" id="UP000736335">
    <property type="component" value="Unassembled WGS sequence"/>
</dbReference>
<feature type="region of interest" description="Disordered" evidence="5">
    <location>
        <begin position="611"/>
        <end position="701"/>
    </location>
</feature>
<feature type="region of interest" description="Disordered" evidence="5">
    <location>
        <begin position="291"/>
        <end position="346"/>
    </location>
</feature>
<feature type="compositionally biased region" description="Basic and acidic residues" evidence="5">
    <location>
        <begin position="291"/>
        <end position="328"/>
    </location>
</feature>
<proteinExistence type="predicted"/>
<keyword evidence="2" id="KW-0175">Coiled coil</keyword>
<reference evidence="8" key="1">
    <citation type="journal article" date="2020" name="Nat. Commun.">
        <title>Large-scale genome sequencing of mycorrhizal fungi provides insights into the early evolution of symbiotic traits.</title>
        <authorList>
            <person name="Miyauchi S."/>
            <person name="Kiss E."/>
            <person name="Kuo A."/>
            <person name="Drula E."/>
            <person name="Kohler A."/>
            <person name="Sanchez-Garcia M."/>
            <person name="Morin E."/>
            <person name="Andreopoulos B."/>
            <person name="Barry K.W."/>
            <person name="Bonito G."/>
            <person name="Buee M."/>
            <person name="Carver A."/>
            <person name="Chen C."/>
            <person name="Cichocki N."/>
            <person name="Clum A."/>
            <person name="Culley D."/>
            <person name="Crous P.W."/>
            <person name="Fauchery L."/>
            <person name="Girlanda M."/>
            <person name="Hayes R.D."/>
            <person name="Keri Z."/>
            <person name="LaButti K."/>
            <person name="Lipzen A."/>
            <person name="Lombard V."/>
            <person name="Magnuson J."/>
            <person name="Maillard F."/>
            <person name="Murat C."/>
            <person name="Nolan M."/>
            <person name="Ohm R.A."/>
            <person name="Pangilinan J."/>
            <person name="Pereira M.F."/>
            <person name="Perotto S."/>
            <person name="Peter M."/>
            <person name="Pfister S."/>
            <person name="Riley R."/>
            <person name="Sitrit Y."/>
            <person name="Stielow J.B."/>
            <person name="Szollosi G."/>
            <person name="Zifcakova L."/>
            <person name="Stursova M."/>
            <person name="Spatafora J.W."/>
            <person name="Tedersoo L."/>
            <person name="Vaario L.M."/>
            <person name="Yamada A."/>
            <person name="Yan M."/>
            <person name="Wang P."/>
            <person name="Xu J."/>
            <person name="Bruns T."/>
            <person name="Baldrian P."/>
            <person name="Vilgalys R."/>
            <person name="Dunand C."/>
            <person name="Henrissat B."/>
            <person name="Grigoriev I.V."/>
            <person name="Hibbett D."/>
            <person name="Nagy L.G."/>
            <person name="Martin F.M."/>
        </authorList>
    </citation>
    <scope>NUCLEOTIDE SEQUENCE</scope>
    <source>
        <strain evidence="8">UH-Tt-Lm1</strain>
    </source>
</reference>
<evidence type="ECO:0000259" key="6">
    <source>
        <dbReference type="PROSITE" id="PS50827"/>
    </source>
</evidence>
<dbReference type="Pfam" id="PF15612">
    <property type="entry name" value="WHIM1"/>
    <property type="match status" value="1"/>
</dbReference>
<dbReference type="EMBL" id="WIUZ02000005">
    <property type="protein sequence ID" value="KAF9786973.1"/>
    <property type="molecule type" value="Genomic_DNA"/>
</dbReference>
<dbReference type="GO" id="GO:0000785">
    <property type="term" value="C:chromatin"/>
    <property type="evidence" value="ECO:0007669"/>
    <property type="project" value="UniProtKB-ARBA"/>
</dbReference>
<dbReference type="Pfam" id="PF10537">
    <property type="entry name" value="WAC_Acf1_DNA_bd"/>
    <property type="match status" value="1"/>
</dbReference>
<dbReference type="GO" id="GO:0031509">
    <property type="term" value="P:subtelomeric heterochromatin formation"/>
    <property type="evidence" value="ECO:0007669"/>
    <property type="project" value="TreeGrafter"/>
</dbReference>
<protein>
    <submittedName>
        <fullName evidence="8">ATP-utilizing chromatin assembly and remodelling N-terminal-domain-containing protein</fullName>
    </submittedName>
</protein>
<keyword evidence="9" id="KW-1185">Reference proteome</keyword>
<dbReference type="InterPro" id="IPR013136">
    <property type="entry name" value="WSTF_Acf1_Cbp146"/>
</dbReference>
<feature type="domain" description="WAC" evidence="7">
    <location>
        <begin position="28"/>
        <end position="136"/>
    </location>
</feature>
<dbReference type="InterPro" id="IPR028942">
    <property type="entry name" value="WHIM1_dom"/>
</dbReference>
<dbReference type="AlphaFoldDB" id="A0A9P6L7R4"/>
<comment type="caution">
    <text evidence="8">The sequence shown here is derived from an EMBL/GenBank/DDBJ whole genome shotgun (WGS) entry which is preliminary data.</text>
</comment>
<comment type="subcellular location">
    <subcellularLocation>
        <location evidence="1 4">Nucleus</location>
    </subcellularLocation>
</comment>
<feature type="compositionally biased region" description="Polar residues" evidence="5">
    <location>
        <begin position="888"/>
        <end position="899"/>
    </location>
</feature>